<protein>
    <submittedName>
        <fullName evidence="1">Uncharacterized protein</fullName>
    </submittedName>
</protein>
<keyword evidence="1" id="KW-0614">Plasmid</keyword>
<reference evidence="1" key="1">
    <citation type="submission" date="2013-04" db="EMBL/GenBank/DDBJ databases">
        <title>Comparative Genomics of Relapsing Fever Spirochetes.</title>
        <authorList>
            <person name="Schwan T.G."/>
            <person name="Raffel S.J."/>
            <person name="Porcella S.F."/>
            <person name="Martens C.A."/>
            <person name="Bruno D.P."/>
            <person name="Ricklefs S.M."/>
            <person name="Barbian K.B."/>
        </authorList>
    </citation>
    <scope>NUCLEOTIDE SEQUENCE</scope>
    <source>
        <strain evidence="1">Co53</strain>
        <plasmid evidence="1">unnamed</plasmid>
    </source>
</reference>
<dbReference type="OrthoDB" id="350595at2"/>
<accession>W5T2G6</accession>
<dbReference type="HOGENOM" id="CLU_173073_0_0_12"/>
<proteinExistence type="predicted"/>
<dbReference type="InterPro" id="IPR020288">
    <property type="entry name" value="Sheath_initiator"/>
</dbReference>
<gene>
    <name evidence="1" type="ORF">BCO_0008401</name>
</gene>
<organism evidence="1">
    <name type="scientific">Borrelia coriaceae ATCC 43381</name>
    <dbReference type="NCBI Taxonomy" id="1408429"/>
    <lineage>
        <taxon>Bacteria</taxon>
        <taxon>Pseudomonadati</taxon>
        <taxon>Spirochaetota</taxon>
        <taxon>Spirochaetia</taxon>
        <taxon>Spirochaetales</taxon>
        <taxon>Borreliaceae</taxon>
        <taxon>Borrelia</taxon>
    </lineage>
</organism>
<name>W5T2G6_9SPIR</name>
<dbReference type="AlphaFoldDB" id="W5T2G6"/>
<dbReference type="EMBL" id="CP005756">
    <property type="protein sequence ID" value="AHH11516.1"/>
    <property type="molecule type" value="Genomic_DNA"/>
</dbReference>
<dbReference type="RefSeq" id="WP_025408764.1">
    <property type="nucleotide sequence ID" value="NZ_CP005756.1"/>
</dbReference>
<evidence type="ECO:0000313" key="1">
    <source>
        <dbReference type="EMBL" id="AHH11516.1"/>
    </source>
</evidence>
<sequence length="110" mass="12870">MDIQIDNQFNLLFKNDLVLTNGINEQKQRLFLFLKTPKGSLQYAPSWGFDYVFFTKFAKTSSLLQIETYFSSIIQELKIDVIKIKTIILKNAMNITFYFPNDTLDMEIAI</sequence>
<dbReference type="Pfam" id="PF10934">
    <property type="entry name" value="Sheath_initiator"/>
    <property type="match status" value="1"/>
</dbReference>
<geneLocation type="plasmid" evidence="1">
    <name>unnamed</name>
</geneLocation>